<feature type="compositionally biased region" description="Pro residues" evidence="1">
    <location>
        <begin position="63"/>
        <end position="76"/>
    </location>
</feature>
<comment type="caution">
    <text evidence="3">The sequence shown here is derived from an EMBL/GenBank/DDBJ whole genome shotgun (WGS) entry which is preliminary data.</text>
</comment>
<evidence type="ECO:0000313" key="4">
    <source>
        <dbReference type="Proteomes" id="UP000094849"/>
    </source>
</evidence>
<evidence type="ECO:0000313" key="3">
    <source>
        <dbReference type="EMBL" id="ODB97695.1"/>
    </source>
</evidence>
<accession>A0A1E2UT42</accession>
<keyword evidence="2" id="KW-0812">Transmembrane</keyword>
<reference evidence="3 4" key="1">
    <citation type="submission" date="2016-03" db="EMBL/GenBank/DDBJ databases">
        <title>Chemosynthetic sulphur-oxidizing symbionts of marine invertebrate animals are capable of nitrogen fixation.</title>
        <authorList>
            <person name="Petersen J.M."/>
            <person name="Kemper A."/>
            <person name="Gruber-Vodicka H."/>
            <person name="Cardini U."/>
            <person name="Geest Mvander."/>
            <person name="Kleiner M."/>
            <person name="Bulgheresi S."/>
            <person name="Fussmann M."/>
            <person name="Herbold C."/>
            <person name="Seah B.K.B."/>
            <person name="Antony C.Paul."/>
            <person name="Liu D."/>
            <person name="Belitz A."/>
            <person name="Weber M."/>
        </authorList>
    </citation>
    <scope>NUCLEOTIDE SEQUENCE [LARGE SCALE GENOMIC DNA]</scope>
    <source>
        <strain evidence="3">G_D</strain>
    </source>
</reference>
<dbReference type="AlphaFoldDB" id="A0A1E2UT42"/>
<gene>
    <name evidence="3" type="ORF">A3196_13555</name>
</gene>
<dbReference type="RefSeq" id="WP_069005565.1">
    <property type="nucleotide sequence ID" value="NZ_LVJX01000010.1"/>
</dbReference>
<evidence type="ECO:0000256" key="1">
    <source>
        <dbReference type="SAM" id="MobiDB-lite"/>
    </source>
</evidence>
<feature type="transmembrane region" description="Helical" evidence="2">
    <location>
        <begin position="24"/>
        <end position="45"/>
    </location>
</feature>
<keyword evidence="4" id="KW-1185">Reference proteome</keyword>
<dbReference type="Proteomes" id="UP000094849">
    <property type="component" value="Unassembled WGS sequence"/>
</dbReference>
<feature type="region of interest" description="Disordered" evidence="1">
    <location>
        <begin position="55"/>
        <end position="77"/>
    </location>
</feature>
<protein>
    <submittedName>
        <fullName evidence="3">Uncharacterized protein</fullName>
    </submittedName>
</protein>
<evidence type="ECO:0000256" key="2">
    <source>
        <dbReference type="SAM" id="Phobius"/>
    </source>
</evidence>
<keyword evidence="2" id="KW-1133">Transmembrane helix</keyword>
<keyword evidence="2" id="KW-0472">Membrane</keyword>
<sequence length="197" mass="21717">MKSSHFSEKAPEDEKERHPGGNPLLVILVLVICTTAFLAFTASVAKADSKTAAQTAEQATPKPWKPPVAVPTVPRPPVDKETAKQIAEKWGIELLSLRLTAAGYMIDFRFKVLDIEKAKIFFDSRIKPHLKVEKSNAKLPIPMAAKVGAFRPTNRGMNIKSNKTYYMVFGNPDAHVKSGEKVTMVIGDFKAENLTVN</sequence>
<proteinExistence type="predicted"/>
<dbReference type="EMBL" id="LVJZ01000003">
    <property type="protein sequence ID" value="ODB97695.1"/>
    <property type="molecule type" value="Genomic_DNA"/>
</dbReference>
<name>A0A1E2UT42_9GAMM</name>
<organism evidence="3 4">
    <name type="scientific">Candidatus Thiodiazotropha endoloripes</name>
    <dbReference type="NCBI Taxonomy" id="1818881"/>
    <lineage>
        <taxon>Bacteria</taxon>
        <taxon>Pseudomonadati</taxon>
        <taxon>Pseudomonadota</taxon>
        <taxon>Gammaproteobacteria</taxon>
        <taxon>Chromatiales</taxon>
        <taxon>Sedimenticolaceae</taxon>
        <taxon>Candidatus Thiodiazotropha</taxon>
    </lineage>
</organism>
<dbReference type="STRING" id="1818881.A3196_13555"/>